<name>A0A448WLY3_9PLAT</name>
<feature type="region of interest" description="Disordered" evidence="1">
    <location>
        <begin position="395"/>
        <end position="436"/>
    </location>
</feature>
<feature type="compositionally biased region" description="Polar residues" evidence="1">
    <location>
        <begin position="362"/>
        <end position="375"/>
    </location>
</feature>
<sequence>MATTHGQQHPHDLLAQTGRQQQQAVILQPNRHSAIYLAGAGGNGNNGATFLSNSQHSVPLPLPPPAQHQSQQQQLLLLQHTQNRSGQLLSQVASLQPSTPLSHQQHSHSGVPPPPPVHAYPAGSQLQAQSSQDYGHQASLQNTISTGIKASNDLSHHYPWSGATSATTGAGFSNIGSANGLSAGVTSYRNSLAISTGLAQHAHILPVHHQHHYRHTQTQSYQYQHQNQNSVQDQLQLPQQNLAYPPIQLSNQHMANEAAQNSAICQMNLSYPPTQSAHSVAYTKEQAQQQQHFSILAANNGGTHVYQTASGPIRQTKPQASVRSLLSAAMGTTSYRLATNGTTLNQLPVPPPHLPPGVVASKGNSQCHQQHQLSYQPPRNSIHLLSGEASAPISDGNIGSWTNNSASVGPAQVSSASGSSKPNFGDPNTTSSSSSESSFSFTSAGALLAPPTLTSPASGALHLASVSNTLSSVAVSPVSATLFYTSSNSSAPAPSSLSGHLTRLPGLTCLPAQPKVPAVGPTSRPLSAAFEATAYQKTVPTASSMTAVSRPLILTQSGLTGEFTSATSN</sequence>
<feature type="compositionally biased region" description="Polar residues" evidence="1">
    <location>
        <begin position="125"/>
        <end position="136"/>
    </location>
</feature>
<feature type="compositionally biased region" description="Polar residues" evidence="1">
    <location>
        <begin position="397"/>
        <end position="428"/>
    </location>
</feature>
<protein>
    <submittedName>
        <fullName evidence="2">Uncharacterized protein</fullName>
    </submittedName>
</protein>
<dbReference type="Proteomes" id="UP000784294">
    <property type="component" value="Unassembled WGS sequence"/>
</dbReference>
<evidence type="ECO:0000313" key="3">
    <source>
        <dbReference type="Proteomes" id="UP000784294"/>
    </source>
</evidence>
<reference evidence="2" key="1">
    <citation type="submission" date="2018-11" db="EMBL/GenBank/DDBJ databases">
        <authorList>
            <consortium name="Pathogen Informatics"/>
        </authorList>
    </citation>
    <scope>NUCLEOTIDE SEQUENCE</scope>
</reference>
<dbReference type="EMBL" id="CAAALY010023234">
    <property type="protein sequence ID" value="VEL15042.1"/>
    <property type="molecule type" value="Genomic_DNA"/>
</dbReference>
<feature type="compositionally biased region" description="Polar residues" evidence="1">
    <location>
        <begin position="87"/>
        <end position="101"/>
    </location>
</feature>
<feature type="region of interest" description="Disordered" evidence="1">
    <location>
        <begin position="47"/>
        <end position="73"/>
    </location>
</feature>
<feature type="region of interest" description="Disordered" evidence="1">
    <location>
        <begin position="87"/>
        <end position="136"/>
    </location>
</feature>
<accession>A0A448WLY3</accession>
<keyword evidence="3" id="KW-1185">Reference proteome</keyword>
<comment type="caution">
    <text evidence="2">The sequence shown here is derived from an EMBL/GenBank/DDBJ whole genome shotgun (WGS) entry which is preliminary data.</text>
</comment>
<proteinExistence type="predicted"/>
<evidence type="ECO:0000313" key="2">
    <source>
        <dbReference type="EMBL" id="VEL15042.1"/>
    </source>
</evidence>
<feature type="region of interest" description="Disordered" evidence="1">
    <location>
        <begin position="342"/>
        <end position="375"/>
    </location>
</feature>
<organism evidence="2 3">
    <name type="scientific">Protopolystoma xenopodis</name>
    <dbReference type="NCBI Taxonomy" id="117903"/>
    <lineage>
        <taxon>Eukaryota</taxon>
        <taxon>Metazoa</taxon>
        <taxon>Spiralia</taxon>
        <taxon>Lophotrochozoa</taxon>
        <taxon>Platyhelminthes</taxon>
        <taxon>Monogenea</taxon>
        <taxon>Polyopisthocotylea</taxon>
        <taxon>Polystomatidea</taxon>
        <taxon>Polystomatidae</taxon>
        <taxon>Protopolystoma</taxon>
    </lineage>
</organism>
<evidence type="ECO:0000256" key="1">
    <source>
        <dbReference type="SAM" id="MobiDB-lite"/>
    </source>
</evidence>
<gene>
    <name evidence="2" type="ORF">PXEA_LOCUS8482</name>
</gene>
<dbReference type="AlphaFoldDB" id="A0A448WLY3"/>